<sequence length="292" mass="33853">MTNSINTENGVINTLKTECLIDLHELLSKNTHLLEKMDPVEPRGIKNIGMLESAIGRQTTGFGDFYKYSNCFSNCATLTYGIIKNHSFHNGNKRAGLLCLIKHLYVNGYVLSPKLNSNELYEFLVSIADSKVEQFSLKYKKKYNFIRPKKERKSKEKWDSDTVVSYMAFWIKRNSKPKQTTLKGEIKISELKKLLNSKNIKLEQKGDKLEIYKEKEKSVLGFTYSLKKVNKRRYNLKGNLVSVNLVTLGKIRREFQLTKADGIDHTFFYTEEALLDSEIKTYKELIYRLSKT</sequence>
<gene>
    <name evidence="2" type="ORF">ACFQ1O_09730</name>
</gene>
<name>A0ABW3I328_9FLAO</name>
<keyword evidence="3" id="KW-1185">Reference proteome</keyword>
<dbReference type="RefSeq" id="WP_377715834.1">
    <property type="nucleotide sequence ID" value="NZ_JBHTJM010000009.1"/>
</dbReference>
<evidence type="ECO:0000313" key="3">
    <source>
        <dbReference type="Proteomes" id="UP001596997"/>
    </source>
</evidence>
<dbReference type="PROSITE" id="PS51459">
    <property type="entry name" value="FIDO"/>
    <property type="match status" value="1"/>
</dbReference>
<reference evidence="3" key="1">
    <citation type="journal article" date="2019" name="Int. J. Syst. Evol. Microbiol.">
        <title>The Global Catalogue of Microorganisms (GCM) 10K type strain sequencing project: providing services to taxonomists for standard genome sequencing and annotation.</title>
        <authorList>
            <consortium name="The Broad Institute Genomics Platform"/>
            <consortium name="The Broad Institute Genome Sequencing Center for Infectious Disease"/>
            <person name="Wu L."/>
            <person name="Ma J."/>
        </authorList>
    </citation>
    <scope>NUCLEOTIDE SEQUENCE [LARGE SCALE GENOMIC DNA]</scope>
    <source>
        <strain evidence="3">CCUG 62114</strain>
    </source>
</reference>
<organism evidence="2 3">
    <name type="scientific">Pseudofulvibacter geojedonensis</name>
    <dbReference type="NCBI Taxonomy" id="1123758"/>
    <lineage>
        <taxon>Bacteria</taxon>
        <taxon>Pseudomonadati</taxon>
        <taxon>Bacteroidota</taxon>
        <taxon>Flavobacteriia</taxon>
        <taxon>Flavobacteriales</taxon>
        <taxon>Flavobacteriaceae</taxon>
        <taxon>Pseudofulvibacter</taxon>
    </lineage>
</organism>
<dbReference type="PANTHER" id="PTHR39426:SF1">
    <property type="entry name" value="HOMOLOGY TO DEATH-ON-CURING PROTEIN OF PHAGE P1"/>
    <property type="match status" value="1"/>
</dbReference>
<comment type="caution">
    <text evidence="2">The sequence shown here is derived from an EMBL/GenBank/DDBJ whole genome shotgun (WGS) entry which is preliminary data.</text>
</comment>
<protein>
    <submittedName>
        <fullName evidence="2">Type II toxin-antitoxin system death-on-curing family toxin</fullName>
    </submittedName>
</protein>
<dbReference type="Gene3D" id="1.20.120.1870">
    <property type="entry name" value="Fic/DOC protein, Fido domain"/>
    <property type="match status" value="1"/>
</dbReference>
<evidence type="ECO:0000259" key="1">
    <source>
        <dbReference type="PROSITE" id="PS51459"/>
    </source>
</evidence>
<dbReference type="PANTHER" id="PTHR39426">
    <property type="entry name" value="HOMOLOGY TO DEATH-ON-CURING PROTEIN OF PHAGE P1"/>
    <property type="match status" value="1"/>
</dbReference>
<accession>A0ABW3I328</accession>
<dbReference type="EMBL" id="JBHTJM010000009">
    <property type="protein sequence ID" value="MFD0964285.1"/>
    <property type="molecule type" value="Genomic_DNA"/>
</dbReference>
<dbReference type="Pfam" id="PF02661">
    <property type="entry name" value="Fic"/>
    <property type="match status" value="1"/>
</dbReference>
<dbReference type="Proteomes" id="UP001596997">
    <property type="component" value="Unassembled WGS sequence"/>
</dbReference>
<proteinExistence type="predicted"/>
<dbReference type="InterPro" id="IPR006440">
    <property type="entry name" value="Doc"/>
</dbReference>
<dbReference type="InterPro" id="IPR053737">
    <property type="entry name" value="Type_II_TA_Toxin"/>
</dbReference>
<dbReference type="InterPro" id="IPR003812">
    <property type="entry name" value="Fido"/>
</dbReference>
<feature type="domain" description="Fido" evidence="1">
    <location>
        <begin position="15"/>
        <end position="148"/>
    </location>
</feature>
<evidence type="ECO:0000313" key="2">
    <source>
        <dbReference type="EMBL" id="MFD0964285.1"/>
    </source>
</evidence>
<dbReference type="NCBIfam" id="TIGR01550">
    <property type="entry name" value="DOC_P1"/>
    <property type="match status" value="1"/>
</dbReference>